<dbReference type="InterPro" id="IPR001368">
    <property type="entry name" value="TNFR/NGFR_Cys_rich_reg"/>
</dbReference>
<dbReference type="OrthoDB" id="8633482at2759"/>
<comment type="caution">
    <text evidence="1">Lacks conserved residue(s) required for the propagation of feature annotation.</text>
</comment>
<keyword evidence="1" id="KW-1015">Disulfide bond</keyword>
<reference evidence="3 4" key="1">
    <citation type="submission" date="2019-09" db="EMBL/GenBank/DDBJ databases">
        <title>Bird 10,000 Genomes (B10K) Project - Family phase.</title>
        <authorList>
            <person name="Zhang G."/>
        </authorList>
    </citation>
    <scope>NUCLEOTIDE SEQUENCE [LARGE SCALE GENOMIC DNA]</scope>
    <source>
        <strain evidence="3">B10K-CU-031-23</strain>
    </source>
</reference>
<evidence type="ECO:0000313" key="4">
    <source>
        <dbReference type="Proteomes" id="UP000533896"/>
    </source>
</evidence>
<dbReference type="EMBL" id="VWYV01000869">
    <property type="protein sequence ID" value="NXE12489.1"/>
    <property type="molecule type" value="Genomic_DNA"/>
</dbReference>
<dbReference type="InterPro" id="IPR052862">
    <property type="entry name" value="TNFR_superfamily_member_8"/>
</dbReference>
<keyword evidence="4" id="KW-1185">Reference proteome</keyword>
<accession>A0A7K8K614</accession>
<feature type="non-terminal residue" evidence="3">
    <location>
        <position position="1"/>
    </location>
</feature>
<dbReference type="AlphaFoldDB" id="A0A7K8K614"/>
<dbReference type="PANTHER" id="PTHR47497">
    <property type="entry name" value="TUMOR NECROSIS FACTOR RECEPTOR SUPERFAMILY MEMBER 8"/>
    <property type="match status" value="1"/>
</dbReference>
<dbReference type="PROSITE" id="PS50050">
    <property type="entry name" value="TNFR_NGFR_2"/>
    <property type="match status" value="1"/>
</dbReference>
<dbReference type="Proteomes" id="UP000533896">
    <property type="component" value="Unassembled WGS sequence"/>
</dbReference>
<sequence>HSCDALENRFYDETSRSCCYQCPSGYIKKKTCPRNPDEDCMRCGPEQYLNDAFQKPRCDACVSCAKEFDLVEKEPCSFNSSRVCECRPGLFCRTPVLNTCIRCQQHTVCKPGFGVKVRGTSTTDVTCEKCPAGTFSDQNSSTDICKPHT</sequence>
<dbReference type="Gene3D" id="2.10.50.10">
    <property type="entry name" value="Tumor Necrosis Factor Receptor, subunit A, domain 2"/>
    <property type="match status" value="2"/>
</dbReference>
<feature type="repeat" description="TNFR-Cys" evidence="1">
    <location>
        <begin position="85"/>
        <end position="127"/>
    </location>
</feature>
<evidence type="ECO:0000256" key="1">
    <source>
        <dbReference type="PROSITE-ProRule" id="PRU00206"/>
    </source>
</evidence>
<dbReference type="PANTHER" id="PTHR47497:SF1">
    <property type="entry name" value="TUMOR NECROSIS FACTOR RECEPTOR SUPERFAMILY MEMBER 8"/>
    <property type="match status" value="1"/>
</dbReference>
<feature type="non-terminal residue" evidence="3">
    <location>
        <position position="149"/>
    </location>
</feature>
<gene>
    <name evidence="3" type="primary">Tnfrsf8</name>
    <name evidence="3" type="ORF">LOPRUF_R12017</name>
</gene>
<feature type="domain" description="TNFR-Cys" evidence="2">
    <location>
        <begin position="85"/>
        <end position="127"/>
    </location>
</feature>
<proteinExistence type="predicted"/>
<evidence type="ECO:0000313" key="3">
    <source>
        <dbReference type="EMBL" id="NXE12489.1"/>
    </source>
</evidence>
<dbReference type="SUPFAM" id="SSF57586">
    <property type="entry name" value="TNF receptor-like"/>
    <property type="match status" value="2"/>
</dbReference>
<dbReference type="PROSITE" id="PS00652">
    <property type="entry name" value="TNFR_NGFR_1"/>
    <property type="match status" value="2"/>
</dbReference>
<name>A0A7K8K614_9AVES</name>
<dbReference type="SMART" id="SM00208">
    <property type="entry name" value="TNFR"/>
    <property type="match status" value="3"/>
</dbReference>
<dbReference type="Pfam" id="PF00020">
    <property type="entry name" value="TNFR_c6"/>
    <property type="match status" value="1"/>
</dbReference>
<feature type="disulfide bond" evidence="1">
    <location>
        <begin position="109"/>
        <end position="127"/>
    </location>
</feature>
<evidence type="ECO:0000259" key="2">
    <source>
        <dbReference type="PROSITE" id="PS50050"/>
    </source>
</evidence>
<protein>
    <submittedName>
        <fullName evidence="3">TNR8 factor</fullName>
    </submittedName>
</protein>
<comment type="caution">
    <text evidence="3">The sequence shown here is derived from an EMBL/GenBank/DDBJ whole genome shotgun (WGS) entry which is preliminary data.</text>
</comment>
<organism evidence="3 4">
    <name type="scientific">Lophotis ruficrista</name>
    <dbReference type="NCBI Taxonomy" id="172689"/>
    <lineage>
        <taxon>Eukaryota</taxon>
        <taxon>Metazoa</taxon>
        <taxon>Chordata</taxon>
        <taxon>Craniata</taxon>
        <taxon>Vertebrata</taxon>
        <taxon>Euteleostomi</taxon>
        <taxon>Archelosauria</taxon>
        <taxon>Archosauria</taxon>
        <taxon>Dinosauria</taxon>
        <taxon>Saurischia</taxon>
        <taxon>Theropoda</taxon>
        <taxon>Coelurosauria</taxon>
        <taxon>Aves</taxon>
        <taxon>Neognathae</taxon>
        <taxon>Neoaves</taxon>
        <taxon>Otidimorphae</taxon>
        <taxon>Otidiformes</taxon>
        <taxon>Otididae</taxon>
        <taxon>Lophotis</taxon>
    </lineage>
</organism>